<evidence type="ECO:0008006" key="3">
    <source>
        <dbReference type="Google" id="ProtNLM"/>
    </source>
</evidence>
<evidence type="ECO:0000313" key="1">
    <source>
        <dbReference type="EMBL" id="PDQ23029.1"/>
    </source>
</evidence>
<comment type="caution">
    <text evidence="1">The sequence shown here is derived from an EMBL/GenBank/DDBJ whole genome shotgun (WGS) entry which is preliminary data.</text>
</comment>
<evidence type="ECO:0000313" key="2">
    <source>
        <dbReference type="Proteomes" id="UP000219182"/>
    </source>
</evidence>
<dbReference type="RefSeq" id="WP_097571538.1">
    <property type="nucleotide sequence ID" value="NZ_NWQG01000003.1"/>
</dbReference>
<keyword evidence="2" id="KW-1185">Reference proteome</keyword>
<gene>
    <name evidence="1" type="ORF">CN311_00810</name>
</gene>
<reference evidence="1 2" key="1">
    <citation type="submission" date="2017-09" db="EMBL/GenBank/DDBJ databases">
        <title>Mesorhizobum sanjuanii sp. nov. isolated from nodules of Lotus tenuis in saline-alkaline lowlands of Flooding Pampa.</title>
        <authorList>
            <person name="Sannazzaro A.I."/>
            <person name="Torres Tejerizo G.A."/>
            <person name="Fontana F."/>
            <person name="Cumpa Velazquez L.M."/>
            <person name="Hansen L."/>
            <person name="Pistorio M."/>
            <person name="Estrella M.J."/>
        </authorList>
    </citation>
    <scope>NUCLEOTIDE SEQUENCE [LARGE SCALE GENOMIC DNA]</scope>
    <source>
        <strain evidence="1 2">BSA136</strain>
    </source>
</reference>
<protein>
    <recommendedName>
        <fullName evidence="3">DUF3606 domain-containing protein</fullName>
    </recommendedName>
</protein>
<dbReference type="EMBL" id="NWQG01000003">
    <property type="protein sequence ID" value="PDQ23029.1"/>
    <property type="molecule type" value="Genomic_DNA"/>
</dbReference>
<dbReference type="AlphaFoldDB" id="A0A2A6FM64"/>
<proteinExistence type="predicted"/>
<dbReference type="Proteomes" id="UP000219182">
    <property type="component" value="Unassembled WGS sequence"/>
</dbReference>
<sequence>MNDDTQDHARKMRENTSLAHALAAETGITVDQAVDLIAMIGTDRNSLLREARILRKRPGQSLS</sequence>
<organism evidence="1 2">
    <name type="scientific">Mesorhizobium sanjuanii</name>
    <dbReference type="NCBI Taxonomy" id="2037900"/>
    <lineage>
        <taxon>Bacteria</taxon>
        <taxon>Pseudomonadati</taxon>
        <taxon>Pseudomonadota</taxon>
        <taxon>Alphaproteobacteria</taxon>
        <taxon>Hyphomicrobiales</taxon>
        <taxon>Phyllobacteriaceae</taxon>
        <taxon>Mesorhizobium</taxon>
    </lineage>
</organism>
<name>A0A2A6FM64_9HYPH</name>
<accession>A0A2A6FM64</accession>